<dbReference type="Proteomes" id="UP000005387">
    <property type="component" value="Unassembled WGS sequence"/>
</dbReference>
<evidence type="ECO:0000313" key="2">
    <source>
        <dbReference type="EMBL" id="EFM08517.1"/>
    </source>
</evidence>
<protein>
    <submittedName>
        <fullName evidence="2">Transcription activator effector binding</fullName>
    </submittedName>
</protein>
<dbReference type="SMART" id="SM00871">
    <property type="entry name" value="AraC_E_bind"/>
    <property type="match status" value="1"/>
</dbReference>
<dbReference type="SUPFAM" id="SSF55136">
    <property type="entry name" value="Probable bacterial effector-binding domain"/>
    <property type="match status" value="1"/>
</dbReference>
<dbReference type="EMBL" id="AEDD01000016">
    <property type="protein sequence ID" value="EFM08517.1"/>
    <property type="molecule type" value="Genomic_DNA"/>
</dbReference>
<dbReference type="InterPro" id="IPR010499">
    <property type="entry name" value="AraC_E-bd"/>
</dbReference>
<dbReference type="Pfam" id="PF14526">
    <property type="entry name" value="Cass2"/>
    <property type="match status" value="1"/>
</dbReference>
<dbReference type="Gene3D" id="3.20.80.10">
    <property type="entry name" value="Regulatory factor, effector binding domain"/>
    <property type="match status" value="1"/>
</dbReference>
<dbReference type="InterPro" id="IPR011256">
    <property type="entry name" value="Reg_factor_effector_dom_sf"/>
</dbReference>
<organism evidence="2 3">
    <name type="scientific">Paenibacillus curdlanolyticus YK9</name>
    <dbReference type="NCBI Taxonomy" id="717606"/>
    <lineage>
        <taxon>Bacteria</taxon>
        <taxon>Bacillati</taxon>
        <taxon>Bacillota</taxon>
        <taxon>Bacilli</taxon>
        <taxon>Bacillales</taxon>
        <taxon>Paenibacillaceae</taxon>
        <taxon>Paenibacillus</taxon>
    </lineage>
</organism>
<gene>
    <name evidence="2" type="ORF">PaecuDRAFT_4708</name>
</gene>
<dbReference type="eggNOG" id="COG3708">
    <property type="taxonomic scope" value="Bacteria"/>
</dbReference>
<evidence type="ECO:0000259" key="1">
    <source>
        <dbReference type="SMART" id="SM00871"/>
    </source>
</evidence>
<evidence type="ECO:0000313" key="3">
    <source>
        <dbReference type="Proteomes" id="UP000005387"/>
    </source>
</evidence>
<sequence length="190" mass="21503">MSKQSCTLVQTNRVTLGARLLSSRPPVIAISERKEEYALDNCAIITKRAIHLVGMSYCGPYSTFPDEAIRLQGEFLARRHELNGAALSSALYSPYFGNEVFATYWACYEVNHLKTVPPGMVQFTIPERQYAVVTCTNKRIGEGYEQLTSWMNEHGLVKRENAVSLEIFYLDEHLEEVTVDLHIPLADNNK</sequence>
<reference evidence="2 3" key="1">
    <citation type="submission" date="2010-07" db="EMBL/GenBank/DDBJ databases">
        <title>The draft genome of Paenibacillus curdlanolyticus YK9.</title>
        <authorList>
            <consortium name="US DOE Joint Genome Institute (JGI-PGF)"/>
            <person name="Lucas S."/>
            <person name="Copeland A."/>
            <person name="Lapidus A."/>
            <person name="Cheng J.-F."/>
            <person name="Bruce D."/>
            <person name="Goodwin L."/>
            <person name="Pitluck S."/>
            <person name="Land M.L."/>
            <person name="Hauser L."/>
            <person name="Chang Y.-J."/>
            <person name="Jeffries C."/>
            <person name="Anderson I.J."/>
            <person name="Johnson E."/>
            <person name="Loganathan U."/>
            <person name="Mulhopadhyay B."/>
            <person name="Kyrpides N."/>
            <person name="Woyke T.J."/>
        </authorList>
    </citation>
    <scope>NUCLEOTIDE SEQUENCE [LARGE SCALE GENOMIC DNA]</scope>
    <source>
        <strain evidence="2 3">YK9</strain>
    </source>
</reference>
<proteinExistence type="predicted"/>
<keyword evidence="3" id="KW-1185">Reference proteome</keyword>
<accession>E0IGB5</accession>
<dbReference type="STRING" id="717606.PaecuDRAFT_4708"/>
<dbReference type="AlphaFoldDB" id="E0IGB5"/>
<dbReference type="InterPro" id="IPR029441">
    <property type="entry name" value="Cass2"/>
</dbReference>
<name>E0IGB5_9BACL</name>
<feature type="domain" description="AraC effector-binding" evidence="1">
    <location>
        <begin position="40"/>
        <end position="186"/>
    </location>
</feature>